<dbReference type="Gene3D" id="1.25.40.10">
    <property type="entry name" value="Tetratricopeptide repeat domain"/>
    <property type="match status" value="1"/>
</dbReference>
<feature type="transmembrane region" description="Helical" evidence="1">
    <location>
        <begin position="38"/>
        <end position="59"/>
    </location>
</feature>
<keyword evidence="1" id="KW-1133">Transmembrane helix</keyword>
<name>A0A3L7E1A4_9GAMM</name>
<proteinExistence type="predicted"/>
<evidence type="ECO:0000313" key="2">
    <source>
        <dbReference type="EMBL" id="RLQ23316.1"/>
    </source>
</evidence>
<keyword evidence="3" id="KW-1185">Reference proteome</keyword>
<dbReference type="Gene3D" id="3.40.50.10070">
    <property type="entry name" value="TolB, N-terminal domain"/>
    <property type="match status" value="1"/>
</dbReference>
<organism evidence="2 3">
    <name type="scientific">Seongchinamella sediminis</name>
    <dbReference type="NCBI Taxonomy" id="2283635"/>
    <lineage>
        <taxon>Bacteria</taxon>
        <taxon>Pseudomonadati</taxon>
        <taxon>Pseudomonadota</taxon>
        <taxon>Gammaproteobacteria</taxon>
        <taxon>Cellvibrionales</taxon>
        <taxon>Halieaceae</taxon>
        <taxon>Seongchinamella</taxon>
    </lineage>
</organism>
<dbReference type="Proteomes" id="UP000265509">
    <property type="component" value="Unassembled WGS sequence"/>
</dbReference>
<keyword evidence="1" id="KW-0472">Membrane</keyword>
<dbReference type="EMBL" id="QRAN01000002">
    <property type="protein sequence ID" value="RLQ23316.1"/>
    <property type="molecule type" value="Genomic_DNA"/>
</dbReference>
<feature type="transmembrane region" description="Helical" evidence="1">
    <location>
        <begin position="85"/>
        <end position="103"/>
    </location>
</feature>
<gene>
    <name evidence="2" type="ORF">DWB85_01820</name>
</gene>
<sequence>MKRRNVFRVAVGYLVLAWVVLQITDLVAPALLLPEWTLSLVTFLGILGFPFALFFAWAFELTPEGLKRSADVEPHESITGQTAGALNKVIIALLGMAVAILLADKYLDFGALLAPPAAEQQAAAEPAPAPAEKGKPRSIAVLPFVNMSDDPEQEYFSDGISEELLNALAKIRELRVAARTSSFAFKGENQSITDIGEQLKVETVLEGSVRKSGARVRITAQLISVDDGYHMWSEAYDRDLVDIFAVQDEISAAIVDALKLHLSAGETPTAQQPVNIDAYNLYLQGRHNVRQRNPSSLEFALKQFQQAIDIDPDYPQPWAGLSLATQLLREDSYGTIPGPESDRLAQEYLDRAFALNPELGEAHAAQALLHNVRGRCEQSLQSLDKAIAQLPSEGILYTWQSFCLRSLGKYAAAREAVNRGFEVDPLHRSVRINWFQQQADEGNFSRIRKTVTEGTLEYYVAEYIIAAAQGRRADQYRLMDAADKVQKRQLNQFYRNLVSFLWLGETDMPKGTFPAHLEDLFAALEKPTETAAALMALDSQTLSREQLHVLSVALIADRRCGDMLAVSQRLNVEEVTQFGDVDDGDSDFGLASDYAFCLRQTGQAGRADKLAQKLLQYLDQAIASGLPVRSWSDARAKLLLILDRQAEAVASLREVYSRHELGPLRIAIFARLFAGPLNENAEFRQLLQEVEATMNAERARLGMPAKTLAELL</sequence>
<evidence type="ECO:0000256" key="1">
    <source>
        <dbReference type="SAM" id="Phobius"/>
    </source>
</evidence>
<dbReference type="SUPFAM" id="SSF48452">
    <property type="entry name" value="TPR-like"/>
    <property type="match status" value="1"/>
</dbReference>
<feature type="transmembrane region" description="Helical" evidence="1">
    <location>
        <begin position="12"/>
        <end position="32"/>
    </location>
</feature>
<keyword evidence="1" id="KW-0812">Transmembrane</keyword>
<reference evidence="2 3" key="1">
    <citation type="submission" date="2018-07" db="EMBL/GenBank/DDBJ databases">
        <title>Halioglobus sp. genome submission.</title>
        <authorList>
            <person name="Ye M.-Q."/>
            <person name="Du Z.-J."/>
        </authorList>
    </citation>
    <scope>NUCLEOTIDE SEQUENCE [LARGE SCALE GENOMIC DNA]</scope>
    <source>
        <strain evidence="2 3">U0301</strain>
    </source>
</reference>
<dbReference type="AlphaFoldDB" id="A0A3L7E1A4"/>
<dbReference type="InterPro" id="IPR011990">
    <property type="entry name" value="TPR-like_helical_dom_sf"/>
</dbReference>
<evidence type="ECO:0000313" key="3">
    <source>
        <dbReference type="Proteomes" id="UP000265509"/>
    </source>
</evidence>
<protein>
    <submittedName>
        <fullName evidence="2">Uncharacterized protein</fullName>
    </submittedName>
</protein>
<accession>A0A3L7E1A4</accession>
<comment type="caution">
    <text evidence="2">The sequence shown here is derived from an EMBL/GenBank/DDBJ whole genome shotgun (WGS) entry which is preliminary data.</text>
</comment>